<evidence type="ECO:0000313" key="6">
    <source>
        <dbReference type="Proteomes" id="UP001293254"/>
    </source>
</evidence>
<evidence type="ECO:0000313" key="5">
    <source>
        <dbReference type="EMBL" id="KAK4441495.1"/>
    </source>
</evidence>
<accession>A0AAE1Z3C6</accession>
<dbReference type="FunFam" id="3.40.50.2000:FF:000103">
    <property type="entry name" value="Glycosyltransferase"/>
    <property type="match status" value="1"/>
</dbReference>
<dbReference type="PANTHER" id="PTHR48047">
    <property type="entry name" value="GLYCOSYLTRANSFERASE"/>
    <property type="match status" value="1"/>
</dbReference>
<proteinExistence type="inferred from homology"/>
<gene>
    <name evidence="5" type="ORF">Salat_0484400</name>
</gene>
<dbReference type="GO" id="GO:0035251">
    <property type="term" value="F:UDP-glucosyltransferase activity"/>
    <property type="evidence" value="ECO:0007669"/>
    <property type="project" value="TreeGrafter"/>
</dbReference>
<name>A0AAE1Z3C6_9LAMI</name>
<evidence type="ECO:0000259" key="4">
    <source>
        <dbReference type="Pfam" id="PF26168"/>
    </source>
</evidence>
<evidence type="ECO:0000256" key="2">
    <source>
        <dbReference type="ARBA" id="ARBA00022676"/>
    </source>
</evidence>
<dbReference type="PANTHER" id="PTHR48047:SF61">
    <property type="entry name" value="OS04G0273600 PROTEIN"/>
    <property type="match status" value="1"/>
</dbReference>
<dbReference type="Pfam" id="PF26168">
    <property type="entry name" value="Glyco_transf_N"/>
    <property type="match status" value="1"/>
</dbReference>
<keyword evidence="3" id="KW-0808">Transferase</keyword>
<sequence>MENRRQSIVLFPFMAQGHFIPFLALAQLLEQKGFSIVFVSTPLNVKNLQNSLSSPSSSVKFAQVSFNAADHGLPPDAENTDSLPNDLIIPFVNATPSLKLPFRALLSDLIKGGENLLCVVSDFFFGWAADVAHEFGILHLIFSVTGGFGMACYYSMWLNSPHRDSQSVEFLLPDFPEAGKIHITQVTPAMLVATEKDPLTNFMREKIAVRKLGIPVWAIGPLLLSEKDRSSTGRRSTISPEDCIQWMDQKEPNSVIYISFGSQNTIPASQMMKLAKALDSSSRNFIWVVRPPLGFDINAEFLAEEWLPEGFLQRIREQDRGLIISKWAPQVEILAHKSVAAFISHCGWNSVLETMKYGVPVIGWSMAADQHYNAKFLVDKAGICVEMARGISFEVMPEDIVDKIEFMMGEGGEGMRKKACEIKETIKDAMRDEESYRGSSVKNVQEFITAAFLRKEKTSAYTK</sequence>
<keyword evidence="2" id="KW-0328">Glycosyltransferase</keyword>
<dbReference type="SUPFAM" id="SSF53756">
    <property type="entry name" value="UDP-Glycosyltransferase/glycogen phosphorylase"/>
    <property type="match status" value="1"/>
</dbReference>
<dbReference type="EMBL" id="JACGWO010000001">
    <property type="protein sequence ID" value="KAK4441495.1"/>
    <property type="molecule type" value="Genomic_DNA"/>
</dbReference>
<dbReference type="InterPro" id="IPR002213">
    <property type="entry name" value="UDP_glucos_trans"/>
</dbReference>
<dbReference type="Pfam" id="PF00201">
    <property type="entry name" value="UDPGT"/>
    <property type="match status" value="1"/>
</dbReference>
<dbReference type="CDD" id="cd03784">
    <property type="entry name" value="GT1_Gtf-like"/>
    <property type="match status" value="1"/>
</dbReference>
<dbReference type="AlphaFoldDB" id="A0AAE1Z3C6"/>
<reference evidence="5" key="2">
    <citation type="journal article" date="2024" name="Plant">
        <title>Genomic evolution and insights into agronomic trait innovations of Sesamum species.</title>
        <authorList>
            <person name="Miao H."/>
            <person name="Wang L."/>
            <person name="Qu L."/>
            <person name="Liu H."/>
            <person name="Sun Y."/>
            <person name="Le M."/>
            <person name="Wang Q."/>
            <person name="Wei S."/>
            <person name="Zheng Y."/>
            <person name="Lin W."/>
            <person name="Duan Y."/>
            <person name="Cao H."/>
            <person name="Xiong S."/>
            <person name="Wang X."/>
            <person name="Wei L."/>
            <person name="Li C."/>
            <person name="Ma Q."/>
            <person name="Ju M."/>
            <person name="Zhao R."/>
            <person name="Li G."/>
            <person name="Mu C."/>
            <person name="Tian Q."/>
            <person name="Mei H."/>
            <person name="Zhang T."/>
            <person name="Gao T."/>
            <person name="Zhang H."/>
        </authorList>
    </citation>
    <scope>NUCLEOTIDE SEQUENCE</scope>
    <source>
        <strain evidence="5">3651</strain>
    </source>
</reference>
<evidence type="ECO:0000256" key="1">
    <source>
        <dbReference type="ARBA" id="ARBA00009995"/>
    </source>
</evidence>
<organism evidence="5 6">
    <name type="scientific">Sesamum alatum</name>
    <dbReference type="NCBI Taxonomy" id="300844"/>
    <lineage>
        <taxon>Eukaryota</taxon>
        <taxon>Viridiplantae</taxon>
        <taxon>Streptophyta</taxon>
        <taxon>Embryophyta</taxon>
        <taxon>Tracheophyta</taxon>
        <taxon>Spermatophyta</taxon>
        <taxon>Magnoliopsida</taxon>
        <taxon>eudicotyledons</taxon>
        <taxon>Gunneridae</taxon>
        <taxon>Pentapetalae</taxon>
        <taxon>asterids</taxon>
        <taxon>lamiids</taxon>
        <taxon>Lamiales</taxon>
        <taxon>Pedaliaceae</taxon>
        <taxon>Sesamum</taxon>
    </lineage>
</organism>
<dbReference type="FunFam" id="3.40.50.2000:FF:000064">
    <property type="entry name" value="Glycosyltransferase"/>
    <property type="match status" value="1"/>
</dbReference>
<protein>
    <submittedName>
        <fullName evidence="5">UDP-glycosyltransferase 92A1</fullName>
    </submittedName>
</protein>
<feature type="domain" description="Glycosyltransferase N-terminal" evidence="4">
    <location>
        <begin position="7"/>
        <end position="132"/>
    </location>
</feature>
<dbReference type="InterPro" id="IPR058980">
    <property type="entry name" value="Glyco_transf_N"/>
</dbReference>
<dbReference type="Proteomes" id="UP001293254">
    <property type="component" value="Unassembled WGS sequence"/>
</dbReference>
<comment type="similarity">
    <text evidence="1">Belongs to the UDP-glycosyltransferase family.</text>
</comment>
<keyword evidence="6" id="KW-1185">Reference proteome</keyword>
<evidence type="ECO:0000256" key="3">
    <source>
        <dbReference type="ARBA" id="ARBA00022679"/>
    </source>
</evidence>
<reference evidence="5" key="1">
    <citation type="submission" date="2020-06" db="EMBL/GenBank/DDBJ databases">
        <authorList>
            <person name="Li T."/>
            <person name="Hu X."/>
            <person name="Zhang T."/>
            <person name="Song X."/>
            <person name="Zhang H."/>
            <person name="Dai N."/>
            <person name="Sheng W."/>
            <person name="Hou X."/>
            <person name="Wei L."/>
        </authorList>
    </citation>
    <scope>NUCLEOTIDE SEQUENCE</scope>
    <source>
        <strain evidence="5">3651</strain>
        <tissue evidence="5">Leaf</tissue>
    </source>
</reference>
<dbReference type="Gene3D" id="3.40.50.2000">
    <property type="entry name" value="Glycogen Phosphorylase B"/>
    <property type="match status" value="2"/>
</dbReference>
<comment type="caution">
    <text evidence="5">The sequence shown here is derived from an EMBL/GenBank/DDBJ whole genome shotgun (WGS) entry which is preliminary data.</text>
</comment>